<evidence type="ECO:0000313" key="1">
    <source>
        <dbReference type="EnsemblMetazoa" id="PPA41823.1"/>
    </source>
</evidence>
<gene>
    <name evidence="1" type="primary">WBGene00280192</name>
</gene>
<dbReference type="PANTHER" id="PTHR22941">
    <property type="entry name" value="SERPENTINE RECEPTOR"/>
    <property type="match status" value="1"/>
</dbReference>
<proteinExistence type="predicted"/>
<dbReference type="PANTHER" id="PTHR22941:SF26">
    <property type="entry name" value="SERPENTINE RECEPTOR, CLASS H"/>
    <property type="match status" value="1"/>
</dbReference>
<accession>A0A2A6CNI4</accession>
<reference evidence="1" key="2">
    <citation type="submission" date="2022-06" db="UniProtKB">
        <authorList>
            <consortium name="EnsemblMetazoa"/>
        </authorList>
    </citation>
    <scope>IDENTIFICATION</scope>
    <source>
        <strain evidence="1">PS312</strain>
    </source>
</reference>
<organism evidence="1 2">
    <name type="scientific">Pristionchus pacificus</name>
    <name type="common">Parasitic nematode worm</name>
    <dbReference type="NCBI Taxonomy" id="54126"/>
    <lineage>
        <taxon>Eukaryota</taxon>
        <taxon>Metazoa</taxon>
        <taxon>Ecdysozoa</taxon>
        <taxon>Nematoda</taxon>
        <taxon>Chromadorea</taxon>
        <taxon>Rhabditida</taxon>
        <taxon>Rhabditina</taxon>
        <taxon>Diplogasteromorpha</taxon>
        <taxon>Diplogasteroidea</taxon>
        <taxon>Neodiplogasteridae</taxon>
        <taxon>Pristionchus</taxon>
    </lineage>
</organism>
<dbReference type="Proteomes" id="UP000005239">
    <property type="component" value="Unassembled WGS sequence"/>
</dbReference>
<evidence type="ECO:0000313" key="2">
    <source>
        <dbReference type="Proteomes" id="UP000005239"/>
    </source>
</evidence>
<dbReference type="Pfam" id="PF10327">
    <property type="entry name" value="7TM_GPCR_Sri"/>
    <property type="match status" value="1"/>
</dbReference>
<dbReference type="InterPro" id="IPR019429">
    <property type="entry name" value="7TM_GPCR_serpentine_rcpt_Sri"/>
</dbReference>
<accession>A0A8R1Z264</accession>
<reference evidence="2" key="1">
    <citation type="journal article" date="2008" name="Nat. Genet.">
        <title>The Pristionchus pacificus genome provides a unique perspective on nematode lifestyle and parasitism.</title>
        <authorList>
            <person name="Dieterich C."/>
            <person name="Clifton S.W."/>
            <person name="Schuster L.N."/>
            <person name="Chinwalla A."/>
            <person name="Delehaunty K."/>
            <person name="Dinkelacker I."/>
            <person name="Fulton L."/>
            <person name="Fulton R."/>
            <person name="Godfrey J."/>
            <person name="Minx P."/>
            <person name="Mitreva M."/>
            <person name="Roeseler W."/>
            <person name="Tian H."/>
            <person name="Witte H."/>
            <person name="Yang S.P."/>
            <person name="Wilson R.K."/>
            <person name="Sommer R.J."/>
        </authorList>
    </citation>
    <scope>NUCLEOTIDE SEQUENCE [LARGE SCALE GENOMIC DNA]</scope>
    <source>
        <strain evidence="2">PS312</strain>
    </source>
</reference>
<sequence length="246" mass="27554">MKSEYFSISKIVSACSCVCNSISILFLIKLTPNSQTGVRNYLLAIQIALIVSDVHLEMGMQPIPLFALIGGYGVGFLLKAGCVTLVIYVITEMIIILCLIYRHQTVVLEGNAFKFRKRTILHVVMLTAPIVPGVIFAFSGYDSETLDRMLHEASYYLNFLFINYSNYLRSHLFISMNIFIIPASVIFIGLSADDIIPNNATDVSCTSTLHSFFHNLILLTVTPTYRQAIISFVRKPRLRVRPSQTG</sequence>
<dbReference type="InterPro" id="IPR053220">
    <property type="entry name" value="Nematode_rcpt-like_serp_H"/>
</dbReference>
<keyword evidence="2" id="KW-1185">Reference proteome</keyword>
<name>A0A2A6CNI4_PRIPA</name>
<protein>
    <submittedName>
        <fullName evidence="1">G protein-coupled receptor</fullName>
    </submittedName>
</protein>
<dbReference type="EnsemblMetazoa" id="PPA41823.1">
    <property type="protein sequence ID" value="PPA41823.1"/>
    <property type="gene ID" value="WBGene00280192"/>
</dbReference>
<dbReference type="AlphaFoldDB" id="A0A2A6CNI4"/>